<evidence type="ECO:0000313" key="1">
    <source>
        <dbReference type="EMBL" id="SOC51227.1"/>
    </source>
</evidence>
<reference evidence="2" key="1">
    <citation type="submission" date="2017-08" db="EMBL/GenBank/DDBJ databases">
        <authorList>
            <person name="Varghese N."/>
            <person name="Submissions S."/>
        </authorList>
    </citation>
    <scope>NUCLEOTIDE SEQUENCE [LARGE SCALE GENOMIC DNA]</scope>
    <source>
        <strain evidence="2">USBA17B2</strain>
    </source>
</reference>
<dbReference type="Proteomes" id="UP000219688">
    <property type="component" value="Unassembled WGS sequence"/>
</dbReference>
<gene>
    <name evidence="1" type="ORF">SAMN05421879_10188</name>
</gene>
<sequence>MAVIALTSASGSPGVTTTALGWALSRGRTTVLVDADPTGGASMLAGYLRGQMVPPDALLELWAAQQQGRLRAVLPSLTMSLPGSAVGLLPGTRSHGQARGLVGLWEPLLAAFKALEGTGQDVLVDVGRLGLAGSPTPLLHGADLALVACRADLVSLSALRSWLATLHTDLEDVGAASSLGVVLVGPGRPYSEAEVGKVLAKVCGGRSPVLASVAWDPKAAAAFSAGAQVRRLDSSKLVASLRNLDEAARKQIASTTRDLTGVSS</sequence>
<dbReference type="RefSeq" id="WP_097186330.1">
    <property type="nucleotide sequence ID" value="NZ_OBQK01000001.1"/>
</dbReference>
<dbReference type="SUPFAM" id="SSF52540">
    <property type="entry name" value="P-loop containing nucleoside triphosphate hydrolases"/>
    <property type="match status" value="1"/>
</dbReference>
<dbReference type="Gene3D" id="3.40.50.300">
    <property type="entry name" value="P-loop containing nucleotide triphosphate hydrolases"/>
    <property type="match status" value="1"/>
</dbReference>
<dbReference type="EMBL" id="OBQK01000001">
    <property type="protein sequence ID" value="SOC51227.1"/>
    <property type="molecule type" value="Genomic_DNA"/>
</dbReference>
<protein>
    <recommendedName>
        <fullName evidence="3">Cellulose biosynthesis protein BcsQ</fullName>
    </recommendedName>
</protein>
<evidence type="ECO:0000313" key="2">
    <source>
        <dbReference type="Proteomes" id="UP000219688"/>
    </source>
</evidence>
<dbReference type="AlphaFoldDB" id="A0A285VB79"/>
<proteinExistence type="predicted"/>
<name>A0A285VB79_9MICO</name>
<organism evidence="1 2">
    <name type="scientific">Ornithinimicrobium cerasi</name>
    <dbReference type="NCBI Taxonomy" id="2248773"/>
    <lineage>
        <taxon>Bacteria</taxon>
        <taxon>Bacillati</taxon>
        <taxon>Actinomycetota</taxon>
        <taxon>Actinomycetes</taxon>
        <taxon>Micrococcales</taxon>
        <taxon>Ornithinimicrobiaceae</taxon>
        <taxon>Ornithinimicrobium</taxon>
    </lineage>
</organism>
<dbReference type="InterPro" id="IPR027417">
    <property type="entry name" value="P-loop_NTPase"/>
</dbReference>
<evidence type="ECO:0008006" key="3">
    <source>
        <dbReference type="Google" id="ProtNLM"/>
    </source>
</evidence>
<keyword evidence="2" id="KW-1185">Reference proteome</keyword>
<accession>A0A285VB79</accession>